<protein>
    <recommendedName>
        <fullName evidence="2">protein-glutamate methylesterase</fullName>
        <ecNumber evidence="2">3.1.1.61</ecNumber>
    </recommendedName>
</protein>
<gene>
    <name evidence="7" type="ORF">HNQ64_003545</name>
</gene>
<evidence type="ECO:0000313" key="8">
    <source>
        <dbReference type="Proteomes" id="UP000534294"/>
    </source>
</evidence>
<evidence type="ECO:0000256" key="1">
    <source>
        <dbReference type="ARBA" id="ARBA00022801"/>
    </source>
</evidence>
<organism evidence="7 8">
    <name type="scientific">Prosthecobacter dejongeii</name>
    <dbReference type="NCBI Taxonomy" id="48465"/>
    <lineage>
        <taxon>Bacteria</taxon>
        <taxon>Pseudomonadati</taxon>
        <taxon>Verrucomicrobiota</taxon>
        <taxon>Verrucomicrobiia</taxon>
        <taxon>Verrucomicrobiales</taxon>
        <taxon>Verrucomicrobiaceae</taxon>
        <taxon>Prosthecobacter</taxon>
    </lineage>
</organism>
<dbReference type="GO" id="GO:0006935">
    <property type="term" value="P:chemotaxis"/>
    <property type="evidence" value="ECO:0007669"/>
    <property type="project" value="UniProtKB-UniRule"/>
</dbReference>
<proteinExistence type="predicted"/>
<evidence type="ECO:0000256" key="5">
    <source>
        <dbReference type="SAM" id="Phobius"/>
    </source>
</evidence>
<dbReference type="PANTHER" id="PTHR42872:SF6">
    <property type="entry name" value="PROTEIN-GLUTAMATE METHYLESTERASE_PROTEIN-GLUTAMINE GLUTAMINASE"/>
    <property type="match status" value="1"/>
</dbReference>
<sequence>MNEAPVRAKIQALVIGGSAGVVGALLQILPGLPKNYPLAVMIVVHLPPDCDSTLASLLNNRCQIPVKEAEDKELIRPGIAYLAPPNYHLLVEPDFHLSLSQEEPVHFSRPSIDVLFESASDAYGDSLAGVILTGASSDGARGLRAVCESGGLAFVQTLESAEASTMPRAARASCPAARMMDLAQLAVTLQTEFSPSLS</sequence>
<dbReference type="SUPFAM" id="SSF52738">
    <property type="entry name" value="Methylesterase CheB, C-terminal domain"/>
    <property type="match status" value="1"/>
</dbReference>
<keyword evidence="5" id="KW-0812">Transmembrane</keyword>
<feature type="active site" evidence="4">
    <location>
        <position position="138"/>
    </location>
</feature>
<dbReference type="GO" id="GO:0008984">
    <property type="term" value="F:protein-glutamate methylesterase activity"/>
    <property type="evidence" value="ECO:0007669"/>
    <property type="project" value="UniProtKB-EC"/>
</dbReference>
<dbReference type="InterPro" id="IPR000673">
    <property type="entry name" value="Sig_transdc_resp-reg_Me-estase"/>
</dbReference>
<keyword evidence="8" id="KW-1185">Reference proteome</keyword>
<evidence type="ECO:0000259" key="6">
    <source>
        <dbReference type="PROSITE" id="PS50122"/>
    </source>
</evidence>
<accession>A0A7W8DR79</accession>
<dbReference type="GO" id="GO:0000156">
    <property type="term" value="F:phosphorelay response regulator activity"/>
    <property type="evidence" value="ECO:0007669"/>
    <property type="project" value="InterPro"/>
</dbReference>
<dbReference type="Proteomes" id="UP000534294">
    <property type="component" value="Unassembled WGS sequence"/>
</dbReference>
<dbReference type="EMBL" id="JACHIF010000008">
    <property type="protein sequence ID" value="MBB5039273.1"/>
    <property type="molecule type" value="Genomic_DNA"/>
</dbReference>
<keyword evidence="5" id="KW-1133">Transmembrane helix</keyword>
<name>A0A7W8DR79_9BACT</name>
<reference evidence="7 8" key="1">
    <citation type="submission" date="2020-08" db="EMBL/GenBank/DDBJ databases">
        <title>Genomic Encyclopedia of Type Strains, Phase IV (KMG-IV): sequencing the most valuable type-strain genomes for metagenomic binning, comparative biology and taxonomic classification.</title>
        <authorList>
            <person name="Goeker M."/>
        </authorList>
    </citation>
    <scope>NUCLEOTIDE SEQUENCE [LARGE SCALE GENOMIC DNA]</scope>
    <source>
        <strain evidence="7 8">DSM 12251</strain>
    </source>
</reference>
<keyword evidence="5" id="KW-0472">Membrane</keyword>
<comment type="caution">
    <text evidence="7">The sequence shown here is derived from an EMBL/GenBank/DDBJ whole genome shotgun (WGS) entry which is preliminary data.</text>
</comment>
<dbReference type="Gene3D" id="3.40.50.180">
    <property type="entry name" value="Methylesterase CheB, C-terminal domain"/>
    <property type="match status" value="1"/>
</dbReference>
<evidence type="ECO:0000256" key="3">
    <source>
        <dbReference type="ARBA" id="ARBA00048267"/>
    </source>
</evidence>
<dbReference type="GO" id="GO:0005737">
    <property type="term" value="C:cytoplasm"/>
    <property type="evidence" value="ECO:0007669"/>
    <property type="project" value="InterPro"/>
</dbReference>
<feature type="domain" description="CheB-type methylesterase" evidence="6">
    <location>
        <begin position="5"/>
        <end position="196"/>
    </location>
</feature>
<feature type="active site" evidence="4">
    <location>
        <position position="18"/>
    </location>
</feature>
<keyword evidence="4" id="KW-0145">Chemotaxis</keyword>
<dbReference type="InterPro" id="IPR035909">
    <property type="entry name" value="CheB_C"/>
</dbReference>
<evidence type="ECO:0000256" key="2">
    <source>
        <dbReference type="ARBA" id="ARBA00039140"/>
    </source>
</evidence>
<feature type="active site" evidence="4">
    <location>
        <position position="45"/>
    </location>
</feature>
<dbReference type="PROSITE" id="PS50122">
    <property type="entry name" value="CHEB"/>
    <property type="match status" value="1"/>
</dbReference>
<dbReference type="EC" id="3.1.1.61" evidence="2"/>
<dbReference type="Pfam" id="PF01339">
    <property type="entry name" value="CheB_methylest"/>
    <property type="match status" value="1"/>
</dbReference>
<evidence type="ECO:0000256" key="4">
    <source>
        <dbReference type="PROSITE-ProRule" id="PRU00050"/>
    </source>
</evidence>
<comment type="catalytic activity">
    <reaction evidence="3">
        <text>[protein]-L-glutamate 5-O-methyl ester + H2O = L-glutamyl-[protein] + methanol + H(+)</text>
        <dbReference type="Rhea" id="RHEA:23236"/>
        <dbReference type="Rhea" id="RHEA-COMP:10208"/>
        <dbReference type="Rhea" id="RHEA-COMP:10311"/>
        <dbReference type="ChEBI" id="CHEBI:15377"/>
        <dbReference type="ChEBI" id="CHEBI:15378"/>
        <dbReference type="ChEBI" id="CHEBI:17790"/>
        <dbReference type="ChEBI" id="CHEBI:29973"/>
        <dbReference type="ChEBI" id="CHEBI:82795"/>
        <dbReference type="EC" id="3.1.1.61"/>
    </reaction>
</comment>
<feature type="transmembrane region" description="Helical" evidence="5">
    <location>
        <begin position="12"/>
        <end position="32"/>
    </location>
</feature>
<dbReference type="AlphaFoldDB" id="A0A7W8DR79"/>
<evidence type="ECO:0000313" key="7">
    <source>
        <dbReference type="EMBL" id="MBB5039273.1"/>
    </source>
</evidence>
<dbReference type="PANTHER" id="PTHR42872">
    <property type="entry name" value="PROTEIN-GLUTAMATE METHYLESTERASE/PROTEIN-GLUTAMINE GLUTAMINASE"/>
    <property type="match status" value="1"/>
</dbReference>
<keyword evidence="1 4" id="KW-0378">Hydrolase</keyword>
<dbReference type="RefSeq" id="WP_184210876.1">
    <property type="nucleotide sequence ID" value="NZ_JACHIF010000008.1"/>
</dbReference>
<dbReference type="CDD" id="cd16433">
    <property type="entry name" value="CheB"/>
    <property type="match status" value="1"/>
</dbReference>